<feature type="compositionally biased region" description="Low complexity" evidence="3">
    <location>
        <begin position="348"/>
        <end position="359"/>
    </location>
</feature>
<dbReference type="SMART" id="SM00233">
    <property type="entry name" value="PH"/>
    <property type="match status" value="1"/>
</dbReference>
<feature type="compositionally biased region" description="Polar residues" evidence="3">
    <location>
        <begin position="263"/>
        <end position="279"/>
    </location>
</feature>
<evidence type="ECO:0000256" key="1">
    <source>
        <dbReference type="ARBA" id="ARBA00022618"/>
    </source>
</evidence>
<dbReference type="PANTHER" id="PTHR36100">
    <property type="entry name" value="BUD SITE SELECTION PROTEIN 4"/>
    <property type="match status" value="1"/>
</dbReference>
<dbReference type="Pfam" id="PF00169">
    <property type="entry name" value="PH"/>
    <property type="match status" value="1"/>
</dbReference>
<reference evidence="5 6" key="1">
    <citation type="submission" date="2007-06" db="EMBL/GenBank/DDBJ databases">
        <title>The Genome Sequence of Coccidioides posadasii RMSCC_3488.</title>
        <authorList>
            <consortium name="Coccidioides Genome Resources Consortium"/>
            <consortium name="The Broad Institute Genome Sequencing Platform"/>
            <person name="Henn M.R."/>
            <person name="Sykes S."/>
            <person name="Young S."/>
            <person name="Jaffe D."/>
            <person name="Berlin A."/>
            <person name="Alvarez P."/>
            <person name="Butler J."/>
            <person name="Gnerre S."/>
            <person name="Grabherr M."/>
            <person name="Mauceli E."/>
            <person name="Brockman W."/>
            <person name="Kodira C."/>
            <person name="Alvarado L."/>
            <person name="Zeng Q."/>
            <person name="Crawford M."/>
            <person name="Antoine C."/>
            <person name="Devon K."/>
            <person name="Galgiani J."/>
            <person name="Orsborn K."/>
            <person name="Lewis M.L."/>
            <person name="Nusbaum C."/>
            <person name="Galagan J."/>
            <person name="Birren B."/>
        </authorList>
    </citation>
    <scope>NUCLEOTIDE SEQUENCE [LARGE SCALE GENOMIC DNA]</scope>
    <source>
        <strain evidence="5 6">RMSCC 3488</strain>
    </source>
</reference>
<dbReference type="InterPro" id="IPR012966">
    <property type="entry name" value="AHD"/>
</dbReference>
<feature type="compositionally biased region" description="Low complexity" evidence="3">
    <location>
        <begin position="147"/>
        <end position="173"/>
    </location>
</feature>
<dbReference type="CDD" id="cd13278">
    <property type="entry name" value="PH_Bud4"/>
    <property type="match status" value="1"/>
</dbReference>
<dbReference type="InterPro" id="IPR052007">
    <property type="entry name" value="Bud4"/>
</dbReference>
<dbReference type="GO" id="GO:0005525">
    <property type="term" value="F:GTP binding"/>
    <property type="evidence" value="ECO:0007669"/>
    <property type="project" value="TreeGrafter"/>
</dbReference>
<reference evidence="6" key="2">
    <citation type="journal article" date="2009" name="Genome Res.">
        <title>Comparative genomic analyses of the human fungal pathogens Coccidioides and their relatives.</title>
        <authorList>
            <person name="Sharpton T.J."/>
            <person name="Stajich J.E."/>
            <person name="Rounsley S.D."/>
            <person name="Gardner M.J."/>
            <person name="Wortman J.R."/>
            <person name="Jordar V.S."/>
            <person name="Maiti R."/>
            <person name="Kodira C.D."/>
            <person name="Neafsey D.E."/>
            <person name="Zeng Q."/>
            <person name="Hung C.-Y."/>
            <person name="McMahan C."/>
            <person name="Muszewska A."/>
            <person name="Grynberg M."/>
            <person name="Mandel M.A."/>
            <person name="Kellner E.M."/>
            <person name="Barker B.M."/>
            <person name="Galgiani J.N."/>
            <person name="Orbach M.J."/>
            <person name="Kirkland T.N."/>
            <person name="Cole G.T."/>
            <person name="Henn M.R."/>
            <person name="Birren B.W."/>
            <person name="Taylor J.W."/>
        </authorList>
    </citation>
    <scope>NUCLEOTIDE SEQUENCE [LARGE SCALE GENOMIC DNA]</scope>
    <source>
        <strain evidence="6">RMSCC 3488</strain>
    </source>
</reference>
<feature type="compositionally biased region" description="Basic and acidic residues" evidence="3">
    <location>
        <begin position="458"/>
        <end position="473"/>
    </location>
</feature>
<proteinExistence type="predicted"/>
<evidence type="ECO:0000256" key="2">
    <source>
        <dbReference type="ARBA" id="ARBA00023306"/>
    </source>
</evidence>
<accession>A0A0J6F8U1</accession>
<evidence type="ECO:0000313" key="6">
    <source>
        <dbReference type="Proteomes" id="UP000054567"/>
    </source>
</evidence>
<feature type="region of interest" description="Disordered" evidence="3">
    <location>
        <begin position="1"/>
        <end position="423"/>
    </location>
</feature>
<protein>
    <recommendedName>
        <fullName evidence="4">PH domain-containing protein</fullName>
    </recommendedName>
</protein>
<dbReference type="Gene3D" id="2.30.29.30">
    <property type="entry name" value="Pleckstrin-homology domain (PH domain)/Phosphotyrosine-binding domain (PTB)"/>
    <property type="match status" value="1"/>
</dbReference>
<feature type="compositionally biased region" description="Basic and acidic residues" evidence="3">
    <location>
        <begin position="438"/>
        <end position="451"/>
    </location>
</feature>
<dbReference type="FunFam" id="2.30.29.30:FF:000311">
    <property type="entry name" value="GTP binding protein (Bud4)"/>
    <property type="match status" value="1"/>
</dbReference>
<reference evidence="6" key="3">
    <citation type="journal article" date="2010" name="Genome Res.">
        <title>Population genomic sequencing of Coccidioides fungi reveals recent hybridization and transposon control.</title>
        <authorList>
            <person name="Neafsey D.E."/>
            <person name="Barker B.M."/>
            <person name="Sharpton T.J."/>
            <person name="Stajich J.E."/>
            <person name="Park D.J."/>
            <person name="Whiston E."/>
            <person name="Hung C.-Y."/>
            <person name="McMahan C."/>
            <person name="White J."/>
            <person name="Sykes S."/>
            <person name="Heiman D."/>
            <person name="Young S."/>
            <person name="Zeng Q."/>
            <person name="Abouelleil A."/>
            <person name="Aftuck L."/>
            <person name="Bessette D."/>
            <person name="Brown A."/>
            <person name="FitzGerald M."/>
            <person name="Lui A."/>
            <person name="Macdonald J.P."/>
            <person name="Priest M."/>
            <person name="Orbach M.J."/>
            <person name="Galgiani J.N."/>
            <person name="Kirkland T.N."/>
            <person name="Cole G.T."/>
            <person name="Birren B.W."/>
            <person name="Henn M.R."/>
            <person name="Taylor J.W."/>
            <person name="Rounsley S.D."/>
        </authorList>
    </citation>
    <scope>NUCLEOTIDE SEQUENCE [LARGE SCALE GENOMIC DNA]</scope>
    <source>
        <strain evidence="6">RMSCC 3488</strain>
    </source>
</reference>
<evidence type="ECO:0000313" key="5">
    <source>
        <dbReference type="EMBL" id="KMM65680.1"/>
    </source>
</evidence>
<feature type="compositionally biased region" description="Pro residues" evidence="3">
    <location>
        <begin position="1080"/>
        <end position="1089"/>
    </location>
</feature>
<dbReference type="PROSITE" id="PS50003">
    <property type="entry name" value="PH_DOMAIN"/>
    <property type="match status" value="1"/>
</dbReference>
<feature type="compositionally biased region" description="Polar residues" evidence="3">
    <location>
        <begin position="621"/>
        <end position="638"/>
    </location>
</feature>
<dbReference type="VEuPathDB" id="FungiDB:CPAG_02026"/>
<dbReference type="OrthoDB" id="2123378at2759"/>
<name>A0A0J6F8U1_COCPO</name>
<dbReference type="InterPro" id="IPR001849">
    <property type="entry name" value="PH_domain"/>
</dbReference>
<feature type="compositionally biased region" description="Basic and acidic residues" evidence="3">
    <location>
        <begin position="491"/>
        <end position="505"/>
    </location>
</feature>
<dbReference type="Proteomes" id="UP000054567">
    <property type="component" value="Unassembled WGS sequence"/>
</dbReference>
<dbReference type="InterPro" id="IPR011993">
    <property type="entry name" value="PH-like_dom_sf"/>
</dbReference>
<keyword evidence="2" id="KW-0131">Cell cycle</keyword>
<feature type="compositionally biased region" description="Pro residues" evidence="3">
    <location>
        <begin position="523"/>
        <end position="532"/>
    </location>
</feature>
<feature type="compositionally biased region" description="Polar residues" evidence="3">
    <location>
        <begin position="122"/>
        <end position="137"/>
    </location>
</feature>
<feature type="compositionally biased region" description="Polar residues" evidence="3">
    <location>
        <begin position="772"/>
        <end position="785"/>
    </location>
</feature>
<feature type="region of interest" description="Disordered" evidence="3">
    <location>
        <begin position="438"/>
        <end position="785"/>
    </location>
</feature>
<dbReference type="SUPFAM" id="SSF50729">
    <property type="entry name" value="PH domain-like"/>
    <property type="match status" value="1"/>
</dbReference>
<feature type="region of interest" description="Disordered" evidence="3">
    <location>
        <begin position="1078"/>
        <end position="1097"/>
    </location>
</feature>
<keyword evidence="1" id="KW-0132">Cell division</keyword>
<dbReference type="Pfam" id="PF08174">
    <property type="entry name" value="Anillin"/>
    <property type="match status" value="1"/>
</dbReference>
<organism evidence="5 6">
    <name type="scientific">Coccidioides posadasii RMSCC 3488</name>
    <dbReference type="NCBI Taxonomy" id="454284"/>
    <lineage>
        <taxon>Eukaryota</taxon>
        <taxon>Fungi</taxon>
        <taxon>Dikarya</taxon>
        <taxon>Ascomycota</taxon>
        <taxon>Pezizomycotina</taxon>
        <taxon>Eurotiomycetes</taxon>
        <taxon>Eurotiomycetidae</taxon>
        <taxon>Onygenales</taxon>
        <taxon>Onygenaceae</taxon>
        <taxon>Coccidioides</taxon>
    </lineage>
</organism>
<dbReference type="PANTHER" id="PTHR36100:SF1">
    <property type="entry name" value="BUD SITE SELECTION PROTEIN 4"/>
    <property type="match status" value="1"/>
</dbReference>
<feature type="domain" description="PH" evidence="4">
    <location>
        <begin position="1250"/>
        <end position="1371"/>
    </location>
</feature>
<feature type="region of interest" description="Disordered" evidence="3">
    <location>
        <begin position="912"/>
        <end position="996"/>
    </location>
</feature>
<evidence type="ECO:0000256" key="3">
    <source>
        <dbReference type="SAM" id="MobiDB-lite"/>
    </source>
</evidence>
<gene>
    <name evidence="5" type="ORF">CPAG_02026</name>
</gene>
<feature type="compositionally biased region" description="Polar residues" evidence="3">
    <location>
        <begin position="931"/>
        <end position="942"/>
    </location>
</feature>
<dbReference type="GO" id="GO:0051301">
    <property type="term" value="P:cell division"/>
    <property type="evidence" value="ECO:0007669"/>
    <property type="project" value="UniProtKB-KW"/>
</dbReference>
<evidence type="ECO:0000259" key="4">
    <source>
        <dbReference type="PROSITE" id="PS50003"/>
    </source>
</evidence>
<feature type="compositionally biased region" description="Polar residues" evidence="3">
    <location>
        <begin position="29"/>
        <end position="45"/>
    </location>
</feature>
<feature type="compositionally biased region" description="Basic and acidic residues" evidence="3">
    <location>
        <begin position="99"/>
        <end position="114"/>
    </location>
</feature>
<dbReference type="EMBL" id="DS268109">
    <property type="protein sequence ID" value="KMM65680.1"/>
    <property type="molecule type" value="Genomic_DNA"/>
</dbReference>
<feature type="region of interest" description="Disordered" evidence="3">
    <location>
        <begin position="860"/>
        <end position="882"/>
    </location>
</feature>
<feature type="compositionally biased region" description="Basic and acidic residues" evidence="3">
    <location>
        <begin position="572"/>
        <end position="611"/>
    </location>
</feature>
<feature type="compositionally biased region" description="Acidic residues" evidence="3">
    <location>
        <begin position="551"/>
        <end position="571"/>
    </location>
</feature>
<sequence>MASGQRPLSEISPVAPRRNSPGTKGFASGDSSPFDSSPMNTSTSPRLFWQGRDPASPYRVNFENRSPYDGSSPASSAKRSSIENLKKASRVKNSSMFAREQKGEYDPAHVKVLERPLASGRPLSQQRNHNIATNTAPTDARRQLPSQSAACKTTTFTTTTQEAETNASQEAATPRPAQQSSNASTSQGSPSRPQPPSPPKSSLNKNGRYSGRSFDPHSEIWSDDESTAIDKSFGEGRSFHRQTKSVTFDAAPPQINEYEMTTPVPSSIASSSREGSYESTENEESFDASFSLHDDSFDASLEDTDKTPVMLPDQWRYDSPDDTNDEMSQNEYDPFSPDFDTPDPEARPPSSSASSPFRSQIESMDSNGECRPLPPLPLANLQRSPDHHRRLTATLERASSVSRPAPLRPASCSKDDLSGLGTGSLSLEDRLRLMMTQEHDHQASEAETQRERRMRRALNKDKTPERTDGKPDDSIVSELSMSSEPCPTPRISRESILRNLKREENFSDDVSGISSLGDSSPHRPLPLDPDVPIPSLESDDAVEDHASVKEEEQDEIDLYDIPEYDPEQDGDDSTHDGHDQGTHGDYDDESHYSRTSKEDDSRIEQFEDAERQSTPVPMHITQETPADDSQQCSPSRSQTPDDEHQFELDLLSYVDRSTPPIENSDDAPPPLDMAAIRDSLHRPETPDQNTEQSAEENDGDKDCPGTPESVIRHRVSGDAPEDPAAVIPGPLATVKAPGAGLKTRPSLTPADAESMAAVRRKVSGQGPRIPSISENATGNRPSTASELTLGSVKSDLPAFNGIPGAGKRQPSLVKLDIPVGDSDEGLGFGLDEEFDRVIEAQKVAFELSLSQLPLYKDFQNSGQPMPRADAAEGHGSSTLETQVDNKADRKITKQRGYLMRQNTKVIVATSHGDEANAKSTAGAPHVGSTPRKASQQTWTTEPWNPKARRQSIKLAGATKKKTESVPPLPGQESAVKDGLGSVDETDVNGQADDMEDGKDRGRLFVKVVGVKDLDLPLPRAGERSFFSLTLDNGLHCVTTSWLELGKSAPIGQEFELVVMNELEFQLTLQIKPELLKPKPKVVPPSPPKAQKPQKASAFSRVFATPKKRREMELRQQMEAQQLKQKAEEEIHSAPDPWAKFRNLVASDGSFARAYVCLGDYEQYAFGRPLTVDVACFNEWAVDEVPVTSSNSKSKRNTMAPGVQRRPPYMVGNLELQLLYVPKPKGATDDDMPKSMNACIREMRDADNSAMRSWEGFLSQQGGDCPYWRRRYFKLQGSKLTAYHETTRQPRATINLAKASKLIDDRSILTQRETSAKGGGRRKSAFAEEEEGYMFVEEGFRIRFGNGEVIDFYADSRVEKEGWMGVLGETVGKGYSAGNGQVKAWTELVLRRERSVKPKQPQRDMPSSERPMSARNPMPPAPPTPAKDTAHSQSSRPPMAPPPKPRHKHHQSQPNISWDDARRQKARSLIF</sequence>
<feature type="region of interest" description="Disordered" evidence="3">
    <location>
        <begin position="1390"/>
        <end position="1470"/>
    </location>
</feature>